<proteinExistence type="predicted"/>
<dbReference type="InterPro" id="IPR040758">
    <property type="entry name" value="PrmC_N"/>
</dbReference>
<dbReference type="Proteomes" id="UP000007814">
    <property type="component" value="Unassembled WGS sequence"/>
</dbReference>
<evidence type="ECO:0000313" key="3">
    <source>
        <dbReference type="Proteomes" id="UP000007814"/>
    </source>
</evidence>
<dbReference type="Pfam" id="PF17827">
    <property type="entry name" value="PrmC_N"/>
    <property type="match status" value="1"/>
</dbReference>
<evidence type="ECO:0000313" key="2">
    <source>
        <dbReference type="EMBL" id="EJN83836.1"/>
    </source>
</evidence>
<organism evidence="2 3">
    <name type="scientific">Actinomyces naeslundii (strain ATCC 12104 / DSM 43013 / CCUG 2238 / JCM 8349 / NCTC 10301 / Howell 279)</name>
    <dbReference type="NCBI Taxonomy" id="1115803"/>
    <lineage>
        <taxon>Bacteria</taxon>
        <taxon>Bacillati</taxon>
        <taxon>Actinomycetota</taxon>
        <taxon>Actinomycetes</taxon>
        <taxon>Actinomycetales</taxon>
        <taxon>Actinomycetaceae</taxon>
        <taxon>Actinomyces</taxon>
    </lineage>
</organism>
<evidence type="ECO:0000259" key="1">
    <source>
        <dbReference type="Pfam" id="PF17827"/>
    </source>
</evidence>
<comment type="caution">
    <text evidence="2">The sequence shown here is derived from an EMBL/GenBank/DDBJ whole genome shotgun (WGS) entry which is preliminary data.</text>
</comment>
<dbReference type="EMBL" id="ALJK01000199">
    <property type="protein sequence ID" value="EJN83836.1"/>
    <property type="molecule type" value="Genomic_DNA"/>
</dbReference>
<feature type="domain" description="Release factor glutamine methyltransferase N-terminal" evidence="1">
    <location>
        <begin position="22"/>
        <end position="52"/>
    </location>
</feature>
<sequence length="68" mass="6830">MAPELCGGAPAGAVDRYGLRALVRQAAGRLAAAGVTSPQVDARILAEHLLGRALLLADGADGDFPAAY</sequence>
<dbReference type="eggNOG" id="COG2890">
    <property type="taxonomic scope" value="Bacteria"/>
</dbReference>
<dbReference type="AlphaFoldDB" id="J3JIS7"/>
<reference evidence="2 3" key="1">
    <citation type="submission" date="2012-07" db="EMBL/GenBank/DDBJ databases">
        <authorList>
            <person name="Durkin A.S."/>
            <person name="McCorrison J."/>
            <person name="Torralba M."/>
            <person name="Gillis M."/>
            <person name="Methe B."/>
            <person name="Sutton G."/>
            <person name="Nelson K.E."/>
        </authorList>
    </citation>
    <scope>NUCLEOTIDE SEQUENCE [LARGE SCALE GENOMIC DNA]</scope>
    <source>
        <strain evidence="3">ATCC 12104 / DSM 43013 / CCUG 2238 / JCM 8349 / NCTC 10301 / Howell 279</strain>
    </source>
</reference>
<name>J3JIS7_ACTNH</name>
<protein>
    <recommendedName>
        <fullName evidence="1">Release factor glutamine methyltransferase N-terminal domain-containing protein</fullName>
    </recommendedName>
</protein>
<feature type="non-terminal residue" evidence="2">
    <location>
        <position position="68"/>
    </location>
</feature>
<accession>J3JIS7</accession>
<gene>
    <name evidence="2" type="ORF">HMPREF1129_0157</name>
</gene>